<dbReference type="AlphaFoldDB" id="A0A5C5YXE5"/>
<dbReference type="SUPFAM" id="SSF49384">
    <property type="entry name" value="Carbohydrate-binding domain"/>
    <property type="match status" value="1"/>
</dbReference>
<dbReference type="InterPro" id="IPR013424">
    <property type="entry name" value="Ice-binding_C"/>
</dbReference>
<accession>A0A5C5YXE5</accession>
<evidence type="ECO:0000313" key="3">
    <source>
        <dbReference type="Proteomes" id="UP000315010"/>
    </source>
</evidence>
<feature type="chain" id="PRO_5022847704" description="PEP-CTERM protein-sorting domain-containing protein" evidence="1">
    <location>
        <begin position="23"/>
        <end position="219"/>
    </location>
</feature>
<organism evidence="2 3">
    <name type="scientific">Novipirellula herctigrandis</name>
    <dbReference type="NCBI Taxonomy" id="2527986"/>
    <lineage>
        <taxon>Bacteria</taxon>
        <taxon>Pseudomonadati</taxon>
        <taxon>Planctomycetota</taxon>
        <taxon>Planctomycetia</taxon>
        <taxon>Pirellulales</taxon>
        <taxon>Pirellulaceae</taxon>
        <taxon>Novipirellula</taxon>
    </lineage>
</organism>
<name>A0A5C5YXE5_9BACT</name>
<proteinExistence type="predicted"/>
<protein>
    <recommendedName>
        <fullName evidence="4">PEP-CTERM protein-sorting domain-containing protein</fullName>
    </recommendedName>
</protein>
<dbReference type="GO" id="GO:0030246">
    <property type="term" value="F:carbohydrate binding"/>
    <property type="evidence" value="ECO:0007669"/>
    <property type="project" value="InterPro"/>
</dbReference>
<dbReference type="NCBIfam" id="TIGR02595">
    <property type="entry name" value="PEP_CTERM"/>
    <property type="match status" value="1"/>
</dbReference>
<dbReference type="EMBL" id="SJPJ01000001">
    <property type="protein sequence ID" value="TWT79223.1"/>
    <property type="molecule type" value="Genomic_DNA"/>
</dbReference>
<evidence type="ECO:0000313" key="2">
    <source>
        <dbReference type="EMBL" id="TWT79223.1"/>
    </source>
</evidence>
<gene>
    <name evidence="2" type="ORF">CA13_06210</name>
</gene>
<dbReference type="RefSeq" id="WP_419193859.1">
    <property type="nucleotide sequence ID" value="NZ_SJPJ01000001.1"/>
</dbReference>
<dbReference type="InterPro" id="IPR008965">
    <property type="entry name" value="CBM2/CBM3_carb-bd_dom_sf"/>
</dbReference>
<dbReference type="Gene3D" id="2.60.40.680">
    <property type="match status" value="1"/>
</dbReference>
<keyword evidence="1" id="KW-0732">Signal</keyword>
<keyword evidence="3" id="KW-1185">Reference proteome</keyword>
<evidence type="ECO:0000256" key="1">
    <source>
        <dbReference type="SAM" id="SignalP"/>
    </source>
</evidence>
<feature type="signal peptide" evidence="1">
    <location>
        <begin position="1"/>
        <end position="22"/>
    </location>
</feature>
<comment type="caution">
    <text evidence="2">The sequence shown here is derived from an EMBL/GenBank/DDBJ whole genome shotgun (WGS) entry which is preliminary data.</text>
</comment>
<dbReference type="Proteomes" id="UP000315010">
    <property type="component" value="Unassembled WGS sequence"/>
</dbReference>
<sequence length="219" mass="22774" precursor="true">MKSGFIAMAILATVLVQAPAEADVVLYFDLDANSGTVEPTLTASPGDTINVRLLMDLVGPAEVESFSFDIDFDPTYLTVLGTDTSMRDGLAGFKQESTIATTISGSGASVGQFGGGPDTLTGNYLEALSGTTTTFTIGEISFLASNTSNTPSSNDLLSFTNTVFVGIELGPEDTPSIFANDHNITVTAVPEPSSLAIMICSTGILAIRRKRLGSAKKNS</sequence>
<evidence type="ECO:0008006" key="4">
    <source>
        <dbReference type="Google" id="ProtNLM"/>
    </source>
</evidence>
<reference evidence="2 3" key="1">
    <citation type="submission" date="2019-02" db="EMBL/GenBank/DDBJ databases">
        <title>Deep-cultivation of Planctomycetes and their phenomic and genomic characterization uncovers novel biology.</title>
        <authorList>
            <person name="Wiegand S."/>
            <person name="Jogler M."/>
            <person name="Boedeker C."/>
            <person name="Pinto D."/>
            <person name="Vollmers J."/>
            <person name="Rivas-Marin E."/>
            <person name="Kohn T."/>
            <person name="Peeters S.H."/>
            <person name="Heuer A."/>
            <person name="Rast P."/>
            <person name="Oberbeckmann S."/>
            <person name="Bunk B."/>
            <person name="Jeske O."/>
            <person name="Meyerdierks A."/>
            <person name="Storesund J.E."/>
            <person name="Kallscheuer N."/>
            <person name="Luecker S."/>
            <person name="Lage O.M."/>
            <person name="Pohl T."/>
            <person name="Merkel B.J."/>
            <person name="Hornburger P."/>
            <person name="Mueller R.-W."/>
            <person name="Bruemmer F."/>
            <person name="Labrenz M."/>
            <person name="Spormann A.M."/>
            <person name="Op Den Camp H."/>
            <person name="Overmann J."/>
            <person name="Amann R."/>
            <person name="Jetten M.S.M."/>
            <person name="Mascher T."/>
            <person name="Medema M.H."/>
            <person name="Devos D.P."/>
            <person name="Kaster A.-K."/>
            <person name="Ovreas L."/>
            <person name="Rohde M."/>
            <person name="Galperin M.Y."/>
            <person name="Jogler C."/>
        </authorList>
    </citation>
    <scope>NUCLEOTIDE SEQUENCE [LARGE SCALE GENOMIC DNA]</scope>
    <source>
        <strain evidence="2 3">CA13</strain>
    </source>
</reference>